<dbReference type="GeneID" id="62147740"/>
<keyword evidence="2" id="KW-1185">Reference proteome</keyword>
<name>A0A9P5IPT4_9HELO</name>
<proteinExistence type="predicted"/>
<gene>
    <name evidence="1" type="ORF">EAE97_004151</name>
</gene>
<evidence type="ECO:0000313" key="1">
    <source>
        <dbReference type="EMBL" id="KAF7946902.1"/>
    </source>
</evidence>
<evidence type="ECO:0000313" key="2">
    <source>
        <dbReference type="Proteomes" id="UP000710849"/>
    </source>
</evidence>
<dbReference type="EMBL" id="RCSW01000007">
    <property type="protein sequence ID" value="KAF7946902.1"/>
    <property type="molecule type" value="Genomic_DNA"/>
</dbReference>
<comment type="caution">
    <text evidence="1">The sequence shown here is derived from an EMBL/GenBank/DDBJ whole genome shotgun (WGS) entry which is preliminary data.</text>
</comment>
<accession>A0A9P5IPT4</accession>
<dbReference type="Proteomes" id="UP000710849">
    <property type="component" value="Unassembled WGS sequence"/>
</dbReference>
<dbReference type="RefSeq" id="XP_038734107.1">
    <property type="nucleotide sequence ID" value="XM_038874663.1"/>
</dbReference>
<sequence>MCITANTITFLCDFKCFTAPQETHLYAKKHQLVQKWKGCDHNLDRTLRGKRFFESATQKPCHNPERARTFKICPDCSTKYGSLTERINSHVRMIIHLLEKAGGNIEITGPAQKKASVCSDVSEWCTYLDNVARLHTYDQKHPSHPPNPEKNQASEEEYYFELQVLLGNITQEMNIEKSKPGGGDRRIIRELFYQRVRAEIEQHRIWILMSKKYP</sequence>
<dbReference type="AlphaFoldDB" id="A0A9P5IPT4"/>
<protein>
    <submittedName>
        <fullName evidence="1">Uncharacterized protein</fullName>
    </submittedName>
</protein>
<organism evidence="1 2">
    <name type="scientific">Botrytis byssoidea</name>
    <dbReference type="NCBI Taxonomy" id="139641"/>
    <lineage>
        <taxon>Eukaryota</taxon>
        <taxon>Fungi</taxon>
        <taxon>Dikarya</taxon>
        <taxon>Ascomycota</taxon>
        <taxon>Pezizomycotina</taxon>
        <taxon>Leotiomycetes</taxon>
        <taxon>Helotiales</taxon>
        <taxon>Sclerotiniaceae</taxon>
        <taxon>Botrytis</taxon>
    </lineage>
</organism>
<reference evidence="1 2" key="1">
    <citation type="journal article" date="2020" name="Genome Biol. Evol.">
        <title>Comparative genomics of Sclerotiniaceae.</title>
        <authorList>
            <person name="Valero Jimenez C.A."/>
            <person name="Steentjes M."/>
            <person name="Scholten O.E."/>
            <person name="Van Kan J.A.L."/>
        </authorList>
    </citation>
    <scope>NUCLEOTIDE SEQUENCE [LARGE SCALE GENOMIC DNA]</scope>
    <source>
        <strain evidence="1 2">MUCL 94</strain>
    </source>
</reference>